<dbReference type="AlphaFoldDB" id="A0A0M7A2L9"/>
<evidence type="ECO:0000256" key="4">
    <source>
        <dbReference type="ARBA" id="ARBA00022679"/>
    </source>
</evidence>
<dbReference type="InterPro" id="IPR006131">
    <property type="entry name" value="Asp_carbamoyltransf_Asp/Orn-bd"/>
</dbReference>
<dbReference type="EC" id="2.1.3.2" evidence="8"/>
<comment type="catalytic activity">
    <reaction evidence="7 8">
        <text>carbamoyl phosphate + L-aspartate = N-carbamoyl-L-aspartate + phosphate + H(+)</text>
        <dbReference type="Rhea" id="RHEA:20013"/>
        <dbReference type="ChEBI" id="CHEBI:15378"/>
        <dbReference type="ChEBI" id="CHEBI:29991"/>
        <dbReference type="ChEBI" id="CHEBI:32814"/>
        <dbReference type="ChEBI" id="CHEBI:43474"/>
        <dbReference type="ChEBI" id="CHEBI:58228"/>
        <dbReference type="EC" id="2.1.3.2"/>
    </reaction>
</comment>
<dbReference type="Proteomes" id="UP000053235">
    <property type="component" value="Unassembled WGS sequence"/>
</dbReference>
<comment type="function">
    <text evidence="1">Reversibly catalyzes the transfer of the carbamoyl group from carbamoyl phosphate (CP) to the N(epsilon) atom of ornithine (ORN) to produce L-citrulline.</text>
</comment>
<dbReference type="EMBL" id="CXWD01000006">
    <property type="protein sequence ID" value="CTQ68732.1"/>
    <property type="molecule type" value="Genomic_DNA"/>
</dbReference>
<feature type="binding site" evidence="8">
    <location>
        <position position="148"/>
    </location>
    <ligand>
        <name>carbamoyl phosphate</name>
        <dbReference type="ChEBI" id="CHEBI:58228"/>
    </ligand>
</feature>
<dbReference type="InterPro" id="IPR036901">
    <property type="entry name" value="Asp/Orn_carbamoylTrfase_sf"/>
</dbReference>
<dbReference type="UniPathway" id="UPA00070">
    <property type="reaction ID" value="UER00116"/>
</dbReference>
<feature type="binding site" evidence="8">
    <location>
        <position position="353"/>
    </location>
    <ligand>
        <name>carbamoyl phosphate</name>
        <dbReference type="ChEBI" id="CHEBI:58228"/>
    </ligand>
</feature>
<dbReference type="SUPFAM" id="SSF53671">
    <property type="entry name" value="Aspartate/ornithine carbamoyltransferase"/>
    <property type="match status" value="1"/>
</dbReference>
<dbReference type="InterPro" id="IPR006132">
    <property type="entry name" value="Asp/Orn_carbamoyltranf_P-bd"/>
</dbReference>
<feature type="binding site" evidence="8">
    <location>
        <position position="258"/>
    </location>
    <ligand>
        <name>L-aspartate</name>
        <dbReference type="ChEBI" id="CHEBI:29991"/>
    </ligand>
</feature>
<sequence>MSTLNALFSLRKRNKIVEINATTDRCAVRILPNLTHGQIEECASFKFDHLIKVLVCMWTAGRDLIPALCADPFHLKKMISMSEQESYRDNPFPHRHLLGIEGLHPHEILGLLDRAEEAVEISRQVHKRKHVLQGRTQINLFFEASTRTQSSFELAGKRLGADVMNMAVSQSSVKKGETLIDTAATLNAMHPDLLVVRHHAAGAVHLLARKVGCAVVNAGDGPHEHPTQALLDALTIRRHKGKIARLTVAICGDIAHSRVARSNIILLNALGARVRVIAPSTLLPSGIAQMGAEVYQDMREGLKGADIVMMLRLQRERMNGAFIPSVREYYRYYGLDAEKLSHAKDDALVMHPGPMNRGVEIDPAIADGPQSLIREQVEMGVAVRMAVLEALADNLPTA</sequence>
<feature type="binding site" evidence="8">
    <location>
        <position position="312"/>
    </location>
    <ligand>
        <name>L-aspartate</name>
        <dbReference type="ChEBI" id="CHEBI:29991"/>
    </ligand>
</feature>
<dbReference type="GO" id="GO:0005829">
    <property type="term" value="C:cytosol"/>
    <property type="evidence" value="ECO:0007669"/>
    <property type="project" value="TreeGrafter"/>
</dbReference>
<dbReference type="NCBIfam" id="TIGR00670">
    <property type="entry name" value="asp_carb_tr"/>
    <property type="match status" value="1"/>
</dbReference>
<dbReference type="InterPro" id="IPR006130">
    <property type="entry name" value="Asp/Orn_carbamoylTrfase"/>
</dbReference>
<dbReference type="PRINTS" id="PR00100">
    <property type="entry name" value="AOTCASE"/>
</dbReference>
<comment type="subunit">
    <text evidence="8">Heterododecamer (2C3:3R2) of six catalytic PyrB chains organized as two trimers (C3), and six regulatory PyrI chains organized as three dimers (R2).</text>
</comment>
<feature type="domain" description="Aspartate/ornithine carbamoyltransferase Asp/Orn-binding" evidence="9">
    <location>
        <begin position="246"/>
        <end position="390"/>
    </location>
</feature>
<feature type="binding site" evidence="8">
    <location>
        <position position="354"/>
    </location>
    <ligand>
        <name>carbamoyl phosphate</name>
        <dbReference type="ChEBI" id="CHEBI:58228"/>
    </ligand>
</feature>
<reference evidence="12" key="1">
    <citation type="submission" date="2015-07" db="EMBL/GenBank/DDBJ databases">
        <authorList>
            <person name="Rodrigo-Torres Lidia"/>
            <person name="Arahal R.David."/>
        </authorList>
    </citation>
    <scope>NUCLEOTIDE SEQUENCE [LARGE SCALE GENOMIC DNA]</scope>
    <source>
        <strain evidence="12">CECT 5112</strain>
    </source>
</reference>
<evidence type="ECO:0000256" key="6">
    <source>
        <dbReference type="ARBA" id="ARBA00043884"/>
    </source>
</evidence>
<feature type="binding site" evidence="8">
    <location>
        <position position="175"/>
    </location>
    <ligand>
        <name>L-aspartate</name>
        <dbReference type="ChEBI" id="CHEBI:29991"/>
    </ligand>
</feature>
<evidence type="ECO:0000256" key="2">
    <source>
        <dbReference type="ARBA" id="ARBA00004852"/>
    </source>
</evidence>
<name>A0A0M7A2L9_9HYPH</name>
<dbReference type="STRING" id="388408.LAX5112_01866"/>
<dbReference type="PANTHER" id="PTHR45753:SF6">
    <property type="entry name" value="ASPARTATE CARBAMOYLTRANSFERASE"/>
    <property type="match status" value="1"/>
</dbReference>
<dbReference type="GO" id="GO:0044205">
    <property type="term" value="P:'de novo' UMP biosynthetic process"/>
    <property type="evidence" value="ECO:0007669"/>
    <property type="project" value="UniProtKB-UniRule"/>
</dbReference>
<feature type="binding site" evidence="8">
    <location>
        <position position="225"/>
    </location>
    <ligand>
        <name>carbamoyl phosphate</name>
        <dbReference type="ChEBI" id="CHEBI:58228"/>
    </ligand>
</feature>
<dbReference type="Pfam" id="PF02729">
    <property type="entry name" value="OTCace_N"/>
    <property type="match status" value="1"/>
</dbReference>
<dbReference type="GO" id="GO:0004070">
    <property type="term" value="F:aspartate carbamoyltransferase activity"/>
    <property type="evidence" value="ECO:0007669"/>
    <property type="project" value="UniProtKB-UniRule"/>
</dbReference>
<proteinExistence type="inferred from homology"/>
<dbReference type="InterPro" id="IPR002082">
    <property type="entry name" value="Asp_carbamoyltransf"/>
</dbReference>
<evidence type="ECO:0000256" key="5">
    <source>
        <dbReference type="ARBA" id="ARBA00022975"/>
    </source>
</evidence>
<organism evidence="11 12">
    <name type="scientific">Roseibium alexandrii</name>
    <dbReference type="NCBI Taxonomy" id="388408"/>
    <lineage>
        <taxon>Bacteria</taxon>
        <taxon>Pseudomonadati</taxon>
        <taxon>Pseudomonadota</taxon>
        <taxon>Alphaproteobacteria</taxon>
        <taxon>Hyphomicrobiales</taxon>
        <taxon>Stappiaceae</taxon>
        <taxon>Roseibium</taxon>
    </lineage>
</organism>
<gene>
    <name evidence="8 11" type="primary">pyrB</name>
    <name evidence="11" type="ORF">LAX5112_01866</name>
</gene>
<accession>A0A0M7A2L9</accession>
<keyword evidence="12" id="KW-1185">Reference proteome</keyword>
<keyword evidence="5 8" id="KW-0665">Pyrimidine biosynthesis</keyword>
<evidence type="ECO:0000313" key="12">
    <source>
        <dbReference type="Proteomes" id="UP000053235"/>
    </source>
</evidence>
<evidence type="ECO:0000256" key="8">
    <source>
        <dbReference type="HAMAP-Rule" id="MF_00001"/>
    </source>
</evidence>
<dbReference type="GO" id="GO:0016597">
    <property type="term" value="F:amino acid binding"/>
    <property type="evidence" value="ECO:0007669"/>
    <property type="project" value="InterPro"/>
</dbReference>
<feature type="domain" description="Aspartate/ornithine carbamoyltransferase carbamoyl-P binding" evidence="10">
    <location>
        <begin position="95"/>
        <end position="237"/>
    </location>
</feature>
<feature type="binding site" evidence="8">
    <location>
        <position position="197"/>
    </location>
    <ligand>
        <name>carbamoyl phosphate</name>
        <dbReference type="ChEBI" id="CHEBI:58228"/>
    </ligand>
</feature>
<dbReference type="GO" id="GO:0006520">
    <property type="term" value="P:amino acid metabolic process"/>
    <property type="evidence" value="ECO:0007669"/>
    <property type="project" value="InterPro"/>
</dbReference>
<dbReference type="NCBIfam" id="NF002032">
    <property type="entry name" value="PRK00856.1"/>
    <property type="match status" value="1"/>
</dbReference>
<evidence type="ECO:0000256" key="1">
    <source>
        <dbReference type="ARBA" id="ARBA00003822"/>
    </source>
</evidence>
<evidence type="ECO:0000256" key="7">
    <source>
        <dbReference type="ARBA" id="ARBA00048859"/>
    </source>
</evidence>
<feature type="binding site" evidence="8">
    <location>
        <position position="228"/>
    </location>
    <ligand>
        <name>carbamoyl phosphate</name>
        <dbReference type="ChEBI" id="CHEBI:58228"/>
    </ligand>
</feature>
<evidence type="ECO:0000256" key="3">
    <source>
        <dbReference type="ARBA" id="ARBA00008896"/>
    </source>
</evidence>
<comment type="similarity">
    <text evidence="3 8">Belongs to the aspartate/ornithine carbamoyltransferase superfamily. ATCase family.</text>
</comment>
<dbReference type="GO" id="GO:0006207">
    <property type="term" value="P:'de novo' pyrimidine nucleobase biosynthetic process"/>
    <property type="evidence" value="ECO:0007669"/>
    <property type="project" value="InterPro"/>
</dbReference>
<dbReference type="HAMAP" id="MF_00001">
    <property type="entry name" value="Asp_carb_tr"/>
    <property type="match status" value="1"/>
</dbReference>
<dbReference type="PROSITE" id="PS00097">
    <property type="entry name" value="CARBAMOYLTRANSFERASE"/>
    <property type="match status" value="1"/>
</dbReference>
<evidence type="ECO:0000313" key="11">
    <source>
        <dbReference type="EMBL" id="CTQ68732.1"/>
    </source>
</evidence>
<keyword evidence="4 8" id="KW-0808">Transferase</keyword>
<dbReference type="FunFam" id="3.40.50.1370:FF:000007">
    <property type="entry name" value="Aspartate carbamoyltransferase"/>
    <property type="match status" value="1"/>
</dbReference>
<dbReference type="Pfam" id="PF00185">
    <property type="entry name" value="OTCace"/>
    <property type="match status" value="1"/>
</dbReference>
<dbReference type="PRINTS" id="PR00101">
    <property type="entry name" value="ATCASE"/>
</dbReference>
<dbReference type="Gene3D" id="3.40.50.1370">
    <property type="entry name" value="Aspartate/ornithine carbamoyltransferase"/>
    <property type="match status" value="2"/>
</dbReference>
<protein>
    <recommendedName>
        <fullName evidence="8">Aspartate carbamoyltransferase</fullName>
        <ecNumber evidence="8">2.1.3.2</ecNumber>
    </recommendedName>
    <alternativeName>
        <fullName evidence="8">Aspartate transcarbamylase</fullName>
        <shortName evidence="8">ATCase</shortName>
    </alternativeName>
</protein>
<dbReference type="PANTHER" id="PTHR45753">
    <property type="entry name" value="ORNITHINE CARBAMOYLTRANSFERASE, MITOCHONDRIAL"/>
    <property type="match status" value="1"/>
</dbReference>
<evidence type="ECO:0000259" key="10">
    <source>
        <dbReference type="Pfam" id="PF02729"/>
    </source>
</evidence>
<comment type="function">
    <text evidence="6 8">Catalyzes the condensation of carbamoyl phosphate and aspartate to form carbamoyl aspartate and inorganic phosphate, the committed step in the de novo pyrimidine nucleotide biosynthesis pathway.</text>
</comment>
<evidence type="ECO:0000259" key="9">
    <source>
        <dbReference type="Pfam" id="PF00185"/>
    </source>
</evidence>
<comment type="pathway">
    <text evidence="2 8">Pyrimidine metabolism; UMP biosynthesis via de novo pathway; (S)-dihydroorotate from bicarbonate: step 2/3.</text>
</comment>
<feature type="binding site" evidence="8">
    <location>
        <position position="147"/>
    </location>
    <ligand>
        <name>carbamoyl phosphate</name>
        <dbReference type="ChEBI" id="CHEBI:58228"/>
    </ligand>
</feature>